<sequence length="93" mass="10756">MATAKSKTNQVDSEAVVRLFVESVRQKRKRQTPGVKRTRSGIVSKLCHEVGITRAMALFMLKDMHQYKIKDIEPRYLRDTKKKKPQTRSGPKI</sequence>
<reference evidence="2" key="1">
    <citation type="submission" date="2020-05" db="EMBL/GenBank/DDBJ databases">
        <authorList>
            <person name="Chiriac C."/>
            <person name="Salcher M."/>
            <person name="Ghai R."/>
            <person name="Kavagutti S V."/>
        </authorList>
    </citation>
    <scope>NUCLEOTIDE SEQUENCE</scope>
</reference>
<name>A0A6J5R2G5_9CAUD</name>
<organism evidence="2">
    <name type="scientific">uncultured Caudovirales phage</name>
    <dbReference type="NCBI Taxonomy" id="2100421"/>
    <lineage>
        <taxon>Viruses</taxon>
        <taxon>Duplodnaviria</taxon>
        <taxon>Heunggongvirae</taxon>
        <taxon>Uroviricota</taxon>
        <taxon>Caudoviricetes</taxon>
        <taxon>Peduoviridae</taxon>
        <taxon>Maltschvirus</taxon>
        <taxon>Maltschvirus maltsch</taxon>
    </lineage>
</organism>
<feature type="region of interest" description="Disordered" evidence="1">
    <location>
        <begin position="72"/>
        <end position="93"/>
    </location>
</feature>
<proteinExistence type="predicted"/>
<dbReference type="EMBL" id="LR797147">
    <property type="protein sequence ID" value="CAB4190122.1"/>
    <property type="molecule type" value="Genomic_DNA"/>
</dbReference>
<protein>
    <submittedName>
        <fullName evidence="2">Uncharacterized protein</fullName>
    </submittedName>
</protein>
<gene>
    <name evidence="2" type="ORF">UFOVP1202_30</name>
</gene>
<evidence type="ECO:0000313" key="2">
    <source>
        <dbReference type="EMBL" id="CAB4190122.1"/>
    </source>
</evidence>
<evidence type="ECO:0000256" key="1">
    <source>
        <dbReference type="SAM" id="MobiDB-lite"/>
    </source>
</evidence>
<accession>A0A6J5R2G5</accession>